<dbReference type="EMBL" id="DS990643">
    <property type="protein sequence ID" value="EGC49303.1"/>
    <property type="molecule type" value="Genomic_DNA"/>
</dbReference>
<dbReference type="Proteomes" id="UP000008142">
    <property type="component" value="Unassembled WGS sequence"/>
</dbReference>
<feature type="region of interest" description="Disordered" evidence="1">
    <location>
        <begin position="56"/>
        <end position="97"/>
    </location>
</feature>
<dbReference type="OrthoDB" id="5599753at2759"/>
<organism evidence="3">
    <name type="scientific">Ajellomyces capsulatus (strain H88)</name>
    <name type="common">Darling's disease fungus</name>
    <name type="synonym">Histoplasma capsulatum</name>
    <dbReference type="NCBI Taxonomy" id="544711"/>
    <lineage>
        <taxon>Eukaryota</taxon>
        <taxon>Fungi</taxon>
        <taxon>Dikarya</taxon>
        <taxon>Ascomycota</taxon>
        <taxon>Pezizomycotina</taxon>
        <taxon>Eurotiomycetes</taxon>
        <taxon>Eurotiomycetidae</taxon>
        <taxon>Onygenales</taxon>
        <taxon>Ajellomycetaceae</taxon>
        <taxon>Histoplasma</taxon>
    </lineage>
</organism>
<name>F0UTS6_AJEC8</name>
<evidence type="ECO:0000313" key="2">
    <source>
        <dbReference type="EMBL" id="EGC49303.1"/>
    </source>
</evidence>
<dbReference type="OMA" id="WCERVEM"/>
<dbReference type="HOGENOM" id="CLU_080238_0_0_1"/>
<dbReference type="AlphaFoldDB" id="F0UTS6"/>
<accession>F0UTS6</accession>
<proteinExistence type="predicted"/>
<evidence type="ECO:0000313" key="3">
    <source>
        <dbReference type="Proteomes" id="UP000008142"/>
    </source>
</evidence>
<protein>
    <submittedName>
        <fullName evidence="2">Uncharacterized protein</fullName>
    </submittedName>
</protein>
<evidence type="ECO:0000256" key="1">
    <source>
        <dbReference type="SAM" id="MobiDB-lite"/>
    </source>
</evidence>
<sequence length="303" mass="32376">MLSTLNRLSNSLPSAARLPTPRTSALLLLSILPLAAPAACLLYLRLTTVRYINSSTGRYRRPPTVDKSKSSVRSSSTSSTPHHLPPPPPPPPLTLPAHLTTSPAHTIIYERVTSLPIPLSSLNSAASAPATTTTTTPALLTTYLRTTMKVFSRTPQAYVIRSALKGNPAHATFDDACIDALEFVPGDRVNGAYVVTYRGEGPEQDGSGSRGGKNSADWCERVEMRLETPAGYTGPGQDVEGVIVVGVEGVGEGEQGGILLVNETWMWRGQAEKPVMLEGVVGRWLHGLFAGWLVVKGMRAITV</sequence>
<reference evidence="3" key="1">
    <citation type="submission" date="2008-07" db="EMBL/GenBank/DDBJ databases">
        <title>Annotation of Ajellomyces capsulatus strain H88.</title>
        <authorList>
            <person name="Champion M."/>
            <person name="Cuomo C."/>
            <person name="Ma L.-J."/>
            <person name="Henn M.R."/>
            <person name="Sil A."/>
            <person name="Goldman B."/>
            <person name="Young S.K."/>
            <person name="Kodira C.D."/>
            <person name="Zeng Q."/>
            <person name="Koehrsen M."/>
            <person name="Alvarado L."/>
            <person name="Berlin A."/>
            <person name="Borenstein D."/>
            <person name="Chen Z."/>
            <person name="Engels R."/>
            <person name="Freedman E."/>
            <person name="Gellesch M."/>
            <person name="Goldberg J."/>
            <person name="Griggs A."/>
            <person name="Gujja S."/>
            <person name="Heiman D."/>
            <person name="Hepburn T."/>
            <person name="Howarth C."/>
            <person name="Jen D."/>
            <person name="Larson L."/>
            <person name="Lewis B."/>
            <person name="Mehta T."/>
            <person name="Park D."/>
            <person name="Pearson M."/>
            <person name="Roberts A."/>
            <person name="Saif S."/>
            <person name="Shea T."/>
            <person name="Shenoy N."/>
            <person name="Sisk P."/>
            <person name="Stolte C."/>
            <person name="Sykes S."/>
            <person name="Walk T."/>
            <person name="White J."/>
            <person name="Yandava C."/>
            <person name="Klein B."/>
            <person name="McEwen J.G."/>
            <person name="Puccia R."/>
            <person name="Goldman G.H."/>
            <person name="Felipe M.S."/>
            <person name="Nino-Vega G."/>
            <person name="San-Blas G."/>
            <person name="Taylor J."/>
            <person name="Mendoza L."/>
            <person name="Galagan J."/>
            <person name="Nusbaum C."/>
            <person name="Birren B."/>
        </authorList>
    </citation>
    <scope>NUCLEOTIDE SEQUENCE [LARGE SCALE GENOMIC DNA]</scope>
    <source>
        <strain evidence="3">H88</strain>
    </source>
</reference>
<dbReference type="VEuPathDB" id="FungiDB:I7I53_12179"/>
<feature type="compositionally biased region" description="Pro residues" evidence="1">
    <location>
        <begin position="83"/>
        <end position="94"/>
    </location>
</feature>
<gene>
    <name evidence="2" type="ORF">HCEG_08518</name>
</gene>